<dbReference type="AlphaFoldDB" id="A0A5N5DNR6"/>
<comment type="catalytic activity">
    <reaction evidence="6">
        <text>ADP-alpha-D-ribose 1''-phosphate + H2O = ADP-D-ribose + phosphate</text>
        <dbReference type="Rhea" id="RHEA:25029"/>
        <dbReference type="ChEBI" id="CHEBI:15377"/>
        <dbReference type="ChEBI" id="CHEBI:43474"/>
        <dbReference type="ChEBI" id="CHEBI:57967"/>
        <dbReference type="ChEBI" id="CHEBI:58753"/>
        <dbReference type="EC" id="3.1.3.84"/>
    </reaction>
</comment>
<dbReference type="OrthoDB" id="2155246at2759"/>
<keyword evidence="9" id="KW-1185">Reference proteome</keyword>
<evidence type="ECO:0000256" key="6">
    <source>
        <dbReference type="ARBA" id="ARBA00034427"/>
    </source>
</evidence>
<evidence type="ECO:0000313" key="8">
    <source>
        <dbReference type="EMBL" id="KAB2579387.1"/>
    </source>
</evidence>
<protein>
    <recommendedName>
        <fullName evidence="4">ADP-ribose 1''-phosphate phosphatase</fullName>
        <ecNumber evidence="3">3.1.3.84</ecNumber>
    </recommendedName>
</protein>
<evidence type="ECO:0000313" key="9">
    <source>
        <dbReference type="Proteomes" id="UP000325902"/>
    </source>
</evidence>
<evidence type="ECO:0000256" key="5">
    <source>
        <dbReference type="ARBA" id="ARBA00022912"/>
    </source>
</evidence>
<dbReference type="GO" id="GO:0140291">
    <property type="term" value="P:peptidyl-glutamate ADP-deribosylation"/>
    <property type="evidence" value="ECO:0007669"/>
    <property type="project" value="TreeGrafter"/>
</dbReference>
<name>A0A5N5DNR6_9PEZI</name>
<keyword evidence="5" id="KW-0904">Protein phosphatase</keyword>
<keyword evidence="5" id="KW-0378">Hydrolase</keyword>
<comment type="caution">
    <text evidence="8">The sequence shown here is derived from an EMBL/GenBank/DDBJ whole genome shotgun (WGS) entry which is preliminary data.</text>
</comment>
<dbReference type="CDD" id="cd02901">
    <property type="entry name" value="Macro_Poa1p-like"/>
    <property type="match status" value="1"/>
</dbReference>
<evidence type="ECO:0000259" key="7">
    <source>
        <dbReference type="PROSITE" id="PS51154"/>
    </source>
</evidence>
<dbReference type="PROSITE" id="PS51154">
    <property type="entry name" value="MACRO"/>
    <property type="match status" value="1"/>
</dbReference>
<evidence type="ECO:0000256" key="1">
    <source>
        <dbReference type="ARBA" id="ARBA00002432"/>
    </source>
</evidence>
<dbReference type="PANTHER" id="PTHR12521:SF0">
    <property type="entry name" value="ADP-RIBOSE GLYCOHYDROLASE OARD1"/>
    <property type="match status" value="1"/>
</dbReference>
<dbReference type="InterPro" id="IPR043472">
    <property type="entry name" value="Macro_dom-like"/>
</dbReference>
<comment type="similarity">
    <text evidence="2">Belongs to the POA1 family.</text>
</comment>
<comment type="function">
    <text evidence="1">Highly specific phosphatase involved in the metabolism of ADP-ribose 1''-phosphate (Appr1p) which is produced as a consequence of tRNA splicing.</text>
</comment>
<dbReference type="Gene3D" id="3.40.220.10">
    <property type="entry name" value="Leucine Aminopeptidase, subunit E, domain 1"/>
    <property type="match status" value="1"/>
</dbReference>
<evidence type="ECO:0000256" key="2">
    <source>
        <dbReference type="ARBA" id="ARBA00006575"/>
    </source>
</evidence>
<reference evidence="8 9" key="1">
    <citation type="journal article" date="2019" name="Sci. Rep.">
        <title>A multi-omics analysis of the grapevine pathogen Lasiodiplodia theobromae reveals that temperature affects the expression of virulence- and pathogenicity-related genes.</title>
        <authorList>
            <person name="Felix C."/>
            <person name="Meneses R."/>
            <person name="Goncalves M.F.M."/>
            <person name="Tilleman L."/>
            <person name="Duarte A.S."/>
            <person name="Jorrin-Novo J.V."/>
            <person name="Van de Peer Y."/>
            <person name="Deforce D."/>
            <person name="Van Nieuwerburgh F."/>
            <person name="Esteves A.C."/>
            <person name="Alves A."/>
        </authorList>
    </citation>
    <scope>NUCLEOTIDE SEQUENCE [LARGE SCALE GENOMIC DNA]</scope>
    <source>
        <strain evidence="8 9">LA-SOL3</strain>
    </source>
</reference>
<feature type="domain" description="Macro" evidence="7">
    <location>
        <begin position="26"/>
        <end position="202"/>
    </location>
</feature>
<accession>A0A5N5DNR6</accession>
<dbReference type="SUPFAM" id="SSF52949">
    <property type="entry name" value="Macro domain-like"/>
    <property type="match status" value="1"/>
</dbReference>
<dbReference type="GO" id="GO:0004721">
    <property type="term" value="F:phosphoprotein phosphatase activity"/>
    <property type="evidence" value="ECO:0007669"/>
    <property type="project" value="UniProtKB-KW"/>
</dbReference>
<dbReference type="PANTHER" id="PTHR12521">
    <property type="entry name" value="PROTEIN C6ORF130"/>
    <property type="match status" value="1"/>
</dbReference>
<sequence length="202" mass="22101">MPPKTASQQVGAYDNEPDLLGASRSIQSNLPAERRTLSVKEVVGDIFDAPPNAVLIHACNCIGDWGAGIAAAFKKHYPSAYKIHREFCKHGPNGKAKIATAQLISPTDGQEHRHYIGCLFTSVYFGKKKDSPNVILDNTGPAMEDLLKQIAETSKTSEIGELRICKINSGLFNVPWENTLEVLQNIKLEPGMPTSVTVFERP</sequence>
<gene>
    <name evidence="8" type="primary">POA1</name>
    <name evidence="8" type="ORF">DBV05_g2061</name>
</gene>
<evidence type="ECO:0000256" key="3">
    <source>
        <dbReference type="ARBA" id="ARBA00012983"/>
    </source>
</evidence>
<dbReference type="Proteomes" id="UP000325902">
    <property type="component" value="Unassembled WGS sequence"/>
</dbReference>
<evidence type="ECO:0000256" key="4">
    <source>
        <dbReference type="ARBA" id="ARBA00019744"/>
    </source>
</evidence>
<dbReference type="InterPro" id="IPR050892">
    <property type="entry name" value="ADP-ribose_metab_enzymes"/>
</dbReference>
<dbReference type="SMART" id="SM00506">
    <property type="entry name" value="A1pp"/>
    <property type="match status" value="1"/>
</dbReference>
<dbReference type="EC" id="3.1.3.84" evidence="3"/>
<dbReference type="EMBL" id="VCHE01000007">
    <property type="protein sequence ID" value="KAB2579387.1"/>
    <property type="molecule type" value="Genomic_DNA"/>
</dbReference>
<organism evidence="8 9">
    <name type="scientific">Lasiodiplodia theobromae</name>
    <dbReference type="NCBI Taxonomy" id="45133"/>
    <lineage>
        <taxon>Eukaryota</taxon>
        <taxon>Fungi</taxon>
        <taxon>Dikarya</taxon>
        <taxon>Ascomycota</taxon>
        <taxon>Pezizomycotina</taxon>
        <taxon>Dothideomycetes</taxon>
        <taxon>Dothideomycetes incertae sedis</taxon>
        <taxon>Botryosphaeriales</taxon>
        <taxon>Botryosphaeriaceae</taxon>
        <taxon>Lasiodiplodia</taxon>
    </lineage>
</organism>
<proteinExistence type="inferred from homology"/>
<dbReference type="Pfam" id="PF01661">
    <property type="entry name" value="Macro"/>
    <property type="match status" value="1"/>
</dbReference>
<dbReference type="InterPro" id="IPR002589">
    <property type="entry name" value="Macro_dom"/>
</dbReference>